<dbReference type="Pfam" id="PF02581">
    <property type="entry name" value="TMP-TENI"/>
    <property type="match status" value="1"/>
</dbReference>
<evidence type="ECO:0000313" key="13">
    <source>
        <dbReference type="EMBL" id="SEJ62153.1"/>
    </source>
</evidence>
<dbReference type="GO" id="GO:0009228">
    <property type="term" value="P:thiamine biosynthetic process"/>
    <property type="evidence" value="ECO:0007669"/>
    <property type="project" value="UniProtKB-KW"/>
</dbReference>
<gene>
    <name evidence="9" type="primary">thiE</name>
    <name evidence="13" type="ORF">SAMN05660742_11214</name>
</gene>
<evidence type="ECO:0000256" key="9">
    <source>
        <dbReference type="HAMAP-Rule" id="MF_00097"/>
    </source>
</evidence>
<keyword evidence="2 9" id="KW-0808">Transferase</keyword>
<accession>A0A1H7A907</accession>
<keyword evidence="14" id="KW-1185">Reference proteome</keyword>
<evidence type="ECO:0000256" key="3">
    <source>
        <dbReference type="ARBA" id="ARBA00022723"/>
    </source>
</evidence>
<evidence type="ECO:0000256" key="4">
    <source>
        <dbReference type="ARBA" id="ARBA00022842"/>
    </source>
</evidence>
<protein>
    <recommendedName>
        <fullName evidence="9">Thiamine-phosphate synthase</fullName>
        <shortName evidence="9">TP synthase</shortName>
        <shortName evidence="9">TPS</shortName>
        <ecNumber evidence="9">2.5.1.3</ecNumber>
    </recommendedName>
    <alternativeName>
        <fullName evidence="9">Thiamine-phosphate pyrophosphorylase</fullName>
        <shortName evidence="9">TMP pyrophosphorylase</shortName>
        <shortName evidence="9">TMP-PPase</shortName>
    </alternativeName>
</protein>
<keyword evidence="5 9" id="KW-0784">Thiamine biosynthesis</keyword>
<comment type="similarity">
    <text evidence="9 10">Belongs to the thiamine-phosphate synthase family.</text>
</comment>
<dbReference type="SUPFAM" id="SSF51391">
    <property type="entry name" value="Thiamin phosphate synthase"/>
    <property type="match status" value="1"/>
</dbReference>
<feature type="binding site" evidence="9">
    <location>
        <begin position="193"/>
        <end position="194"/>
    </location>
    <ligand>
        <name>2-[(2R,5Z)-2-carboxy-4-methylthiazol-5(2H)-ylidene]ethyl phosphate</name>
        <dbReference type="ChEBI" id="CHEBI:62899"/>
    </ligand>
</feature>
<dbReference type="STRING" id="84035.SAMN05660742_11214"/>
<evidence type="ECO:0000256" key="1">
    <source>
        <dbReference type="ARBA" id="ARBA00005165"/>
    </source>
</evidence>
<keyword evidence="3 9" id="KW-0479">Metal-binding</keyword>
<dbReference type="InterPro" id="IPR036206">
    <property type="entry name" value="ThiamineP_synth_sf"/>
</dbReference>
<dbReference type="EMBL" id="FNZK01000012">
    <property type="protein sequence ID" value="SEJ62153.1"/>
    <property type="molecule type" value="Genomic_DNA"/>
</dbReference>
<evidence type="ECO:0000256" key="2">
    <source>
        <dbReference type="ARBA" id="ARBA00022679"/>
    </source>
</evidence>
<feature type="binding site" evidence="9">
    <location>
        <position position="96"/>
    </location>
    <ligand>
        <name>Mg(2+)</name>
        <dbReference type="ChEBI" id="CHEBI:18420"/>
    </ligand>
</feature>
<feature type="domain" description="Thiamine phosphate synthase/TenI" evidence="12">
    <location>
        <begin position="14"/>
        <end position="196"/>
    </location>
</feature>
<comment type="function">
    <text evidence="9">Condenses 4-methyl-5-(beta-hydroxyethyl)thiazole monophosphate (THZ-P) and 2-methyl-4-amino-5-hydroxymethyl pyrimidine pyrophosphate (HMP-PP) to form thiamine monophosphate (TMP).</text>
</comment>
<comment type="pathway">
    <text evidence="1 9 11">Cofactor biosynthesis; thiamine diphosphate biosynthesis; thiamine phosphate from 4-amino-2-methyl-5-diphosphomethylpyrimidine and 4-methyl-5-(2-phosphoethyl)-thiazole: step 1/1.</text>
</comment>
<dbReference type="GO" id="GO:0005737">
    <property type="term" value="C:cytoplasm"/>
    <property type="evidence" value="ECO:0007669"/>
    <property type="project" value="TreeGrafter"/>
</dbReference>
<evidence type="ECO:0000256" key="6">
    <source>
        <dbReference type="ARBA" id="ARBA00047334"/>
    </source>
</evidence>
<dbReference type="AlphaFoldDB" id="A0A1H7A907"/>
<feature type="binding site" evidence="9">
    <location>
        <position position="77"/>
    </location>
    <ligand>
        <name>Mg(2+)</name>
        <dbReference type="ChEBI" id="CHEBI:18420"/>
    </ligand>
</feature>
<comment type="catalytic activity">
    <reaction evidence="7 9 10">
        <text>2-(2-carboxy-4-methylthiazol-5-yl)ethyl phosphate + 4-amino-2-methyl-5-(diphosphooxymethyl)pyrimidine + 2 H(+) = thiamine phosphate + CO2 + diphosphate</text>
        <dbReference type="Rhea" id="RHEA:47848"/>
        <dbReference type="ChEBI" id="CHEBI:15378"/>
        <dbReference type="ChEBI" id="CHEBI:16526"/>
        <dbReference type="ChEBI" id="CHEBI:33019"/>
        <dbReference type="ChEBI" id="CHEBI:37575"/>
        <dbReference type="ChEBI" id="CHEBI:57841"/>
        <dbReference type="ChEBI" id="CHEBI:62890"/>
        <dbReference type="EC" id="2.5.1.3"/>
    </reaction>
</comment>
<organism evidence="13 14">
    <name type="scientific">Propionispira arboris</name>
    <dbReference type="NCBI Taxonomy" id="84035"/>
    <lineage>
        <taxon>Bacteria</taxon>
        <taxon>Bacillati</taxon>
        <taxon>Bacillota</taxon>
        <taxon>Negativicutes</taxon>
        <taxon>Selenomonadales</taxon>
        <taxon>Selenomonadaceae</taxon>
        <taxon>Propionispira</taxon>
    </lineage>
</organism>
<evidence type="ECO:0000256" key="7">
    <source>
        <dbReference type="ARBA" id="ARBA00047851"/>
    </source>
</evidence>
<evidence type="ECO:0000259" key="12">
    <source>
        <dbReference type="Pfam" id="PF02581"/>
    </source>
</evidence>
<dbReference type="RefSeq" id="WP_091832363.1">
    <property type="nucleotide sequence ID" value="NZ_FNZK01000012.1"/>
</dbReference>
<dbReference type="GO" id="GO:0009229">
    <property type="term" value="P:thiamine diphosphate biosynthetic process"/>
    <property type="evidence" value="ECO:0007669"/>
    <property type="project" value="UniProtKB-UniRule"/>
</dbReference>
<reference evidence="13 14" key="1">
    <citation type="submission" date="2016-10" db="EMBL/GenBank/DDBJ databases">
        <authorList>
            <person name="de Groot N.N."/>
        </authorList>
    </citation>
    <scope>NUCLEOTIDE SEQUENCE [LARGE SCALE GENOMIC DNA]</scope>
    <source>
        <strain evidence="13 14">DSM 2179</strain>
    </source>
</reference>
<dbReference type="PANTHER" id="PTHR20857">
    <property type="entry name" value="THIAMINE-PHOSPHATE PYROPHOSPHORYLASE"/>
    <property type="match status" value="1"/>
</dbReference>
<comment type="catalytic activity">
    <reaction evidence="6 9 10">
        <text>4-methyl-5-(2-phosphooxyethyl)-thiazole + 4-amino-2-methyl-5-(diphosphooxymethyl)pyrimidine + H(+) = thiamine phosphate + diphosphate</text>
        <dbReference type="Rhea" id="RHEA:22328"/>
        <dbReference type="ChEBI" id="CHEBI:15378"/>
        <dbReference type="ChEBI" id="CHEBI:33019"/>
        <dbReference type="ChEBI" id="CHEBI:37575"/>
        <dbReference type="ChEBI" id="CHEBI:57841"/>
        <dbReference type="ChEBI" id="CHEBI:58296"/>
        <dbReference type="EC" id="2.5.1.3"/>
    </reaction>
</comment>
<dbReference type="NCBIfam" id="TIGR00693">
    <property type="entry name" value="thiE"/>
    <property type="match status" value="1"/>
</dbReference>
<feature type="binding site" evidence="9">
    <location>
        <begin position="142"/>
        <end position="144"/>
    </location>
    <ligand>
        <name>2-[(2R,5Z)-2-carboxy-4-methylthiazol-5(2H)-ylidene]ethyl phosphate</name>
        <dbReference type="ChEBI" id="CHEBI:62899"/>
    </ligand>
</feature>
<feature type="binding site" evidence="9">
    <location>
        <position position="173"/>
    </location>
    <ligand>
        <name>2-[(2R,5Z)-2-carboxy-4-methylthiazol-5(2H)-ylidene]ethyl phosphate</name>
        <dbReference type="ChEBI" id="CHEBI:62899"/>
    </ligand>
</feature>
<proteinExistence type="inferred from homology"/>
<dbReference type="InterPro" id="IPR022998">
    <property type="entry name" value="ThiamineP_synth_TenI"/>
</dbReference>
<evidence type="ECO:0000256" key="10">
    <source>
        <dbReference type="RuleBase" id="RU003826"/>
    </source>
</evidence>
<dbReference type="CDD" id="cd00564">
    <property type="entry name" value="TMP_TenI"/>
    <property type="match status" value="1"/>
</dbReference>
<evidence type="ECO:0000256" key="11">
    <source>
        <dbReference type="RuleBase" id="RU004253"/>
    </source>
</evidence>
<dbReference type="EC" id="2.5.1.3" evidence="9"/>
<dbReference type="Gene3D" id="3.20.20.70">
    <property type="entry name" value="Aldolase class I"/>
    <property type="match status" value="1"/>
</dbReference>
<dbReference type="Proteomes" id="UP000199662">
    <property type="component" value="Unassembled WGS sequence"/>
</dbReference>
<dbReference type="HAMAP" id="MF_00097">
    <property type="entry name" value="TMP_synthase"/>
    <property type="match status" value="1"/>
</dbReference>
<feature type="binding site" evidence="9">
    <location>
        <begin position="44"/>
        <end position="48"/>
    </location>
    <ligand>
        <name>4-amino-2-methyl-5-(diphosphooxymethyl)pyrimidine</name>
        <dbReference type="ChEBI" id="CHEBI:57841"/>
    </ligand>
</feature>
<keyword evidence="4 9" id="KW-0460">Magnesium</keyword>
<dbReference type="InterPro" id="IPR034291">
    <property type="entry name" value="TMP_synthase"/>
</dbReference>
<dbReference type="PANTHER" id="PTHR20857:SF15">
    <property type="entry name" value="THIAMINE-PHOSPHATE SYNTHASE"/>
    <property type="match status" value="1"/>
</dbReference>
<dbReference type="FunFam" id="3.20.20.70:FF:000096">
    <property type="entry name" value="Thiamine-phosphate synthase"/>
    <property type="match status" value="1"/>
</dbReference>
<dbReference type="UniPathway" id="UPA00060">
    <property type="reaction ID" value="UER00141"/>
</dbReference>
<feature type="binding site" evidence="9">
    <location>
        <position position="76"/>
    </location>
    <ligand>
        <name>4-amino-2-methyl-5-(diphosphooxymethyl)pyrimidine</name>
        <dbReference type="ChEBI" id="CHEBI:57841"/>
    </ligand>
</feature>
<comment type="cofactor">
    <cofactor evidence="9">
        <name>Mg(2+)</name>
        <dbReference type="ChEBI" id="CHEBI:18420"/>
    </cofactor>
    <text evidence="9">Binds 1 Mg(2+) ion per subunit.</text>
</comment>
<dbReference type="GO" id="GO:0004789">
    <property type="term" value="F:thiamine-phosphate diphosphorylase activity"/>
    <property type="evidence" value="ECO:0007669"/>
    <property type="project" value="UniProtKB-UniRule"/>
</dbReference>
<feature type="binding site" evidence="9">
    <location>
        <position position="115"/>
    </location>
    <ligand>
        <name>4-amino-2-methyl-5-(diphosphooxymethyl)pyrimidine</name>
        <dbReference type="ChEBI" id="CHEBI:57841"/>
    </ligand>
</feature>
<dbReference type="GO" id="GO:0000287">
    <property type="term" value="F:magnesium ion binding"/>
    <property type="evidence" value="ECO:0007669"/>
    <property type="project" value="UniProtKB-UniRule"/>
</dbReference>
<sequence>MRSLGMENFKKTKIYALTDEALSKGRSNLEVVDQLIQAGITFLQYREKEKTAREMYEQCTAIRKMTRAANVTFVIDDFVDLALAVDADGVHIGQDDLPVQSVRKLIGPDKILGLSTHCLAQLHLAEKSGFVDYIGVGPVFATQTKKNVSAPVGLDFVKYAATQGKLPFVAIGGIKEHNIAEVCGAGAQTMAVVSAIVGAEDIGAKVKSLQSLMNISC</sequence>
<feature type="binding site" evidence="9">
    <location>
        <position position="145"/>
    </location>
    <ligand>
        <name>4-amino-2-methyl-5-(diphosphooxymethyl)pyrimidine</name>
        <dbReference type="ChEBI" id="CHEBI:57841"/>
    </ligand>
</feature>
<evidence type="ECO:0000256" key="5">
    <source>
        <dbReference type="ARBA" id="ARBA00022977"/>
    </source>
</evidence>
<evidence type="ECO:0000256" key="8">
    <source>
        <dbReference type="ARBA" id="ARBA00047883"/>
    </source>
</evidence>
<comment type="catalytic activity">
    <reaction evidence="8 9 10">
        <text>2-[(2R,5Z)-2-carboxy-4-methylthiazol-5(2H)-ylidene]ethyl phosphate + 4-amino-2-methyl-5-(diphosphooxymethyl)pyrimidine + 2 H(+) = thiamine phosphate + CO2 + diphosphate</text>
        <dbReference type="Rhea" id="RHEA:47844"/>
        <dbReference type="ChEBI" id="CHEBI:15378"/>
        <dbReference type="ChEBI" id="CHEBI:16526"/>
        <dbReference type="ChEBI" id="CHEBI:33019"/>
        <dbReference type="ChEBI" id="CHEBI:37575"/>
        <dbReference type="ChEBI" id="CHEBI:57841"/>
        <dbReference type="ChEBI" id="CHEBI:62899"/>
        <dbReference type="EC" id="2.5.1.3"/>
    </reaction>
</comment>
<dbReference type="InterPro" id="IPR013785">
    <property type="entry name" value="Aldolase_TIM"/>
</dbReference>
<name>A0A1H7A907_9FIRM</name>
<evidence type="ECO:0000313" key="14">
    <source>
        <dbReference type="Proteomes" id="UP000199662"/>
    </source>
</evidence>